<dbReference type="InterPro" id="IPR045034">
    <property type="entry name" value="O-acyltransferase_WSD1-like"/>
</dbReference>
<dbReference type="PANTHER" id="PTHR31650">
    <property type="entry name" value="O-ACYLTRANSFERASE (WSD1-LIKE) FAMILY PROTEIN"/>
    <property type="match status" value="1"/>
</dbReference>
<dbReference type="GO" id="GO:0019432">
    <property type="term" value="P:triglyceride biosynthetic process"/>
    <property type="evidence" value="ECO:0007669"/>
    <property type="project" value="TreeGrafter"/>
</dbReference>
<evidence type="ECO:0000256" key="8">
    <source>
        <dbReference type="ARBA" id="ARBA00022824"/>
    </source>
</evidence>
<keyword evidence="9" id="KW-1133">Transmembrane helix</keyword>
<dbReference type="InterPro" id="IPR009721">
    <property type="entry name" value="O-acyltransferase_WSD1_C"/>
</dbReference>
<keyword evidence="6" id="KW-0808">Transferase</keyword>
<keyword evidence="11" id="KW-0012">Acyltransferase</keyword>
<dbReference type="InterPro" id="IPR023213">
    <property type="entry name" value="CAT-like_dom_sf"/>
</dbReference>
<dbReference type="InterPro" id="IPR004255">
    <property type="entry name" value="O-acyltransferase_WSD1_N"/>
</dbReference>
<dbReference type="KEGG" id="qsa:O6P43_017781"/>
<organism evidence="17 18">
    <name type="scientific">Quillaja saponaria</name>
    <name type="common">Soap bark tree</name>
    <dbReference type="NCBI Taxonomy" id="32244"/>
    <lineage>
        <taxon>Eukaryota</taxon>
        <taxon>Viridiplantae</taxon>
        <taxon>Streptophyta</taxon>
        <taxon>Embryophyta</taxon>
        <taxon>Tracheophyta</taxon>
        <taxon>Spermatophyta</taxon>
        <taxon>Magnoliopsida</taxon>
        <taxon>eudicotyledons</taxon>
        <taxon>Gunneridae</taxon>
        <taxon>Pentapetalae</taxon>
        <taxon>rosids</taxon>
        <taxon>fabids</taxon>
        <taxon>Fabales</taxon>
        <taxon>Quillajaceae</taxon>
        <taxon>Quillaja</taxon>
    </lineage>
</organism>
<comment type="pathway">
    <text evidence="4">Lipid metabolism.</text>
</comment>
<evidence type="ECO:0000256" key="5">
    <source>
        <dbReference type="ARBA" id="ARBA00022475"/>
    </source>
</evidence>
<dbReference type="PANTHER" id="PTHR31650:SF74">
    <property type="entry name" value="O-ACYLTRANSFERASE WSD1-LIKE"/>
    <property type="match status" value="1"/>
</dbReference>
<dbReference type="Pfam" id="PF06974">
    <property type="entry name" value="WS_DGAT_C"/>
    <property type="match status" value="1"/>
</dbReference>
<dbReference type="GO" id="GO:0004144">
    <property type="term" value="F:diacylglycerol O-acyltransferase activity"/>
    <property type="evidence" value="ECO:0007669"/>
    <property type="project" value="UniProtKB-EC"/>
</dbReference>
<evidence type="ECO:0000256" key="10">
    <source>
        <dbReference type="ARBA" id="ARBA00023136"/>
    </source>
</evidence>
<comment type="similarity">
    <text evidence="12">In the N-terminal section; belongs to the long-chain O-acyltransferase family.</text>
</comment>
<evidence type="ECO:0000256" key="13">
    <source>
        <dbReference type="ARBA" id="ARBA00047604"/>
    </source>
</evidence>
<evidence type="ECO:0000256" key="6">
    <source>
        <dbReference type="ARBA" id="ARBA00022679"/>
    </source>
</evidence>
<keyword evidence="5" id="KW-1003">Cell membrane</keyword>
<name>A0AAD7PPA9_QUISA</name>
<keyword evidence="18" id="KW-1185">Reference proteome</keyword>
<feature type="domain" description="O-acyltransferase WSD1 C-terminal" evidence="16">
    <location>
        <begin position="359"/>
        <end position="502"/>
    </location>
</feature>
<gene>
    <name evidence="17" type="ORF">O6P43_017781</name>
</gene>
<evidence type="ECO:0000256" key="14">
    <source>
        <dbReference type="ARBA" id="ARBA00048109"/>
    </source>
</evidence>
<proteinExistence type="inferred from homology"/>
<evidence type="ECO:0000256" key="12">
    <source>
        <dbReference type="ARBA" id="ARBA00024360"/>
    </source>
</evidence>
<evidence type="ECO:0000259" key="15">
    <source>
        <dbReference type="Pfam" id="PF03007"/>
    </source>
</evidence>
<evidence type="ECO:0000256" key="9">
    <source>
        <dbReference type="ARBA" id="ARBA00022989"/>
    </source>
</evidence>
<comment type="pathway">
    <text evidence="3">Glycerolipid metabolism; triacylglycerol biosynthesis.</text>
</comment>
<dbReference type="FunFam" id="3.30.559.10:FF:000033">
    <property type="entry name" value="O-acyltransferase (WSD1-like) family protein"/>
    <property type="match status" value="1"/>
</dbReference>
<evidence type="ECO:0000256" key="2">
    <source>
        <dbReference type="ARBA" id="ARBA00004389"/>
    </source>
</evidence>
<comment type="subcellular location">
    <subcellularLocation>
        <location evidence="1">Cell membrane</location>
        <topology evidence="1">Single-pass membrane protein</topology>
    </subcellularLocation>
    <subcellularLocation>
        <location evidence="2">Endoplasmic reticulum membrane</location>
        <topology evidence="2">Single-pass membrane protein</topology>
    </subcellularLocation>
</comment>
<dbReference type="GO" id="GO:0005886">
    <property type="term" value="C:plasma membrane"/>
    <property type="evidence" value="ECO:0007669"/>
    <property type="project" value="UniProtKB-SubCell"/>
</dbReference>
<accession>A0AAD7PPA9</accession>
<sequence length="519" mass="59582">MDSEVGLWLRKRFLKPIETKRAYKVGGQEEEEEQQQQQPLSPAARLFHEPNFNVYNIAIMGWKTKMCPEVVKGNLVHTLLKHPRFSSLQVTDENGEMKWVHTRVDLDMHVIVPDVNPNMDSPDQSVEDYISDLSKTHIDKSQPLWDVHILNLKTSNAESTSIFRIHHSLGDGTSLISLLLACTRQTADPEALPTIPVKKQKKQHKEDNSNTWKLLKWFVGFWWVVKLFWNTFIDVFMFMLTALFLKDTDTPIKEPPGLEFTPRRFVYRIVSLDDMKLIKNAMNMTINDVALGITQAGLSCYLNRRYGEQSTEKEEGATSRKVYLPEKIRLRSTLYINIRPSAGIQALADMMKKNTEAKWGNKIGYVLLPFTIAIRDDPLDYIHEAKATIDRKKNSLEAIFTFYIAELVVKIFGIKWASALYHRIITHTTMCFTNLAGPLEEIGFYGHPMAFLPPSCYGELHSLVVMFQSYINKMTIVLSVDEGTIPDPHRLCDDIVESLKLVKDAVVERGLVKENQEHK</sequence>
<evidence type="ECO:0000256" key="7">
    <source>
        <dbReference type="ARBA" id="ARBA00022692"/>
    </source>
</evidence>
<dbReference type="SUPFAM" id="SSF52777">
    <property type="entry name" value="CoA-dependent acyltransferases"/>
    <property type="match status" value="1"/>
</dbReference>
<keyword evidence="8" id="KW-0256">Endoplasmic reticulum</keyword>
<evidence type="ECO:0000256" key="1">
    <source>
        <dbReference type="ARBA" id="ARBA00004162"/>
    </source>
</evidence>
<evidence type="ECO:0000313" key="17">
    <source>
        <dbReference type="EMBL" id="KAJ7962577.1"/>
    </source>
</evidence>
<evidence type="ECO:0000313" key="18">
    <source>
        <dbReference type="Proteomes" id="UP001163823"/>
    </source>
</evidence>
<comment type="catalytic activity">
    <reaction evidence="13">
        <text>a long chain fatty alcohol + a fatty acyl-CoA = a long-chain alcohol wax ester + CoA</text>
        <dbReference type="Rhea" id="RHEA:38443"/>
        <dbReference type="ChEBI" id="CHEBI:17135"/>
        <dbReference type="ChEBI" id="CHEBI:57287"/>
        <dbReference type="ChEBI" id="CHEBI:77636"/>
        <dbReference type="ChEBI" id="CHEBI:235323"/>
        <dbReference type="EC" id="2.3.1.75"/>
    </reaction>
</comment>
<reference evidence="17" key="1">
    <citation type="journal article" date="2023" name="Science">
        <title>Elucidation of the pathway for biosynthesis of saponin adjuvants from the soapbark tree.</title>
        <authorList>
            <person name="Reed J."/>
            <person name="Orme A."/>
            <person name="El-Demerdash A."/>
            <person name="Owen C."/>
            <person name="Martin L.B.B."/>
            <person name="Misra R.C."/>
            <person name="Kikuchi S."/>
            <person name="Rejzek M."/>
            <person name="Martin A.C."/>
            <person name="Harkess A."/>
            <person name="Leebens-Mack J."/>
            <person name="Louveau T."/>
            <person name="Stephenson M.J."/>
            <person name="Osbourn A."/>
        </authorList>
    </citation>
    <scope>NUCLEOTIDE SEQUENCE</scope>
    <source>
        <strain evidence="17">S10</strain>
    </source>
</reference>
<dbReference type="Proteomes" id="UP001163823">
    <property type="component" value="Chromosome 7"/>
</dbReference>
<feature type="domain" description="O-acyltransferase WSD1-like N-terminal" evidence="15">
    <location>
        <begin position="91"/>
        <end position="290"/>
    </location>
</feature>
<dbReference type="Pfam" id="PF03007">
    <property type="entry name" value="WS_DGAT_cat"/>
    <property type="match status" value="1"/>
</dbReference>
<dbReference type="GO" id="GO:0005789">
    <property type="term" value="C:endoplasmic reticulum membrane"/>
    <property type="evidence" value="ECO:0007669"/>
    <property type="project" value="UniProtKB-SubCell"/>
</dbReference>
<comment type="catalytic activity">
    <reaction evidence="14">
        <text>an acyl-CoA + a 1,2-diacyl-sn-glycerol = a triacyl-sn-glycerol + CoA</text>
        <dbReference type="Rhea" id="RHEA:10868"/>
        <dbReference type="ChEBI" id="CHEBI:17815"/>
        <dbReference type="ChEBI" id="CHEBI:57287"/>
        <dbReference type="ChEBI" id="CHEBI:58342"/>
        <dbReference type="ChEBI" id="CHEBI:64615"/>
        <dbReference type="EC" id="2.3.1.20"/>
    </reaction>
</comment>
<keyword evidence="7" id="KW-0812">Transmembrane</keyword>
<comment type="caution">
    <text evidence="17">The sequence shown here is derived from an EMBL/GenBank/DDBJ whole genome shotgun (WGS) entry which is preliminary data.</text>
</comment>
<keyword evidence="10" id="KW-0472">Membrane</keyword>
<dbReference type="EMBL" id="JARAOO010000007">
    <property type="protein sequence ID" value="KAJ7962577.1"/>
    <property type="molecule type" value="Genomic_DNA"/>
</dbReference>
<evidence type="ECO:0000259" key="16">
    <source>
        <dbReference type="Pfam" id="PF06974"/>
    </source>
</evidence>
<evidence type="ECO:0000256" key="3">
    <source>
        <dbReference type="ARBA" id="ARBA00004771"/>
    </source>
</evidence>
<evidence type="ECO:0000256" key="4">
    <source>
        <dbReference type="ARBA" id="ARBA00005189"/>
    </source>
</evidence>
<dbReference type="Gene3D" id="3.30.559.10">
    <property type="entry name" value="Chloramphenicol acetyltransferase-like domain"/>
    <property type="match status" value="1"/>
</dbReference>
<evidence type="ECO:0000256" key="11">
    <source>
        <dbReference type="ARBA" id="ARBA00023315"/>
    </source>
</evidence>
<dbReference type="GO" id="GO:0047196">
    <property type="term" value="F:long-chain-alcohol O-fatty-acyltransferase activity"/>
    <property type="evidence" value="ECO:0007669"/>
    <property type="project" value="UniProtKB-EC"/>
</dbReference>
<protein>
    <submittedName>
        <fullName evidence="17">O-acyltransferase WSD1-like</fullName>
    </submittedName>
</protein>
<dbReference type="AlphaFoldDB" id="A0AAD7PPA9"/>